<dbReference type="Proteomes" id="UP000678393">
    <property type="component" value="Unassembled WGS sequence"/>
</dbReference>
<comment type="caution">
    <text evidence="13">The sequence shown here is derived from an EMBL/GenBank/DDBJ whole genome shotgun (WGS) entry which is preliminary data.</text>
</comment>
<dbReference type="SMART" id="SM00112">
    <property type="entry name" value="CA"/>
    <property type="match status" value="3"/>
</dbReference>
<accession>A0A8S3YVR5</accession>
<dbReference type="EMBL" id="CAJHNH020000712">
    <property type="protein sequence ID" value="CAG5119441.1"/>
    <property type="molecule type" value="Genomic_DNA"/>
</dbReference>
<keyword evidence="7" id="KW-0130">Cell adhesion</keyword>
<dbReference type="InterPro" id="IPR050174">
    <property type="entry name" value="Protocadherin/Cadherin-CA"/>
</dbReference>
<dbReference type="CDD" id="cd11304">
    <property type="entry name" value="Cadherin_repeat"/>
    <property type="match status" value="3"/>
</dbReference>
<keyword evidence="9" id="KW-0472">Membrane</keyword>
<feature type="non-terminal residue" evidence="13">
    <location>
        <position position="396"/>
    </location>
</feature>
<protein>
    <recommendedName>
        <fullName evidence="12">Cadherin domain-containing protein</fullName>
    </recommendedName>
</protein>
<dbReference type="AlphaFoldDB" id="A0A8S3YVR5"/>
<gene>
    <name evidence="13" type="ORF">CUNI_LOCUS4999</name>
</gene>
<feature type="domain" description="Cadherin" evidence="12">
    <location>
        <begin position="40"/>
        <end position="148"/>
    </location>
</feature>
<organism evidence="13 14">
    <name type="scientific">Candidula unifasciata</name>
    <dbReference type="NCBI Taxonomy" id="100452"/>
    <lineage>
        <taxon>Eukaryota</taxon>
        <taxon>Metazoa</taxon>
        <taxon>Spiralia</taxon>
        <taxon>Lophotrochozoa</taxon>
        <taxon>Mollusca</taxon>
        <taxon>Gastropoda</taxon>
        <taxon>Heterobranchia</taxon>
        <taxon>Euthyneura</taxon>
        <taxon>Panpulmonata</taxon>
        <taxon>Eupulmonata</taxon>
        <taxon>Stylommatophora</taxon>
        <taxon>Helicina</taxon>
        <taxon>Helicoidea</taxon>
        <taxon>Geomitridae</taxon>
        <taxon>Candidula</taxon>
    </lineage>
</organism>
<evidence type="ECO:0000256" key="8">
    <source>
        <dbReference type="ARBA" id="ARBA00022989"/>
    </source>
</evidence>
<evidence type="ECO:0000256" key="10">
    <source>
        <dbReference type="ARBA" id="ARBA00023180"/>
    </source>
</evidence>
<keyword evidence="2" id="KW-1003">Cell membrane</keyword>
<keyword evidence="14" id="KW-1185">Reference proteome</keyword>
<dbReference type="InterPro" id="IPR020894">
    <property type="entry name" value="Cadherin_CS"/>
</dbReference>
<evidence type="ECO:0000256" key="3">
    <source>
        <dbReference type="ARBA" id="ARBA00022692"/>
    </source>
</evidence>
<keyword evidence="6 11" id="KW-0106">Calcium</keyword>
<feature type="domain" description="Cadherin" evidence="12">
    <location>
        <begin position="149"/>
        <end position="258"/>
    </location>
</feature>
<dbReference type="PRINTS" id="PR00205">
    <property type="entry name" value="CADHERIN"/>
</dbReference>
<evidence type="ECO:0000256" key="5">
    <source>
        <dbReference type="ARBA" id="ARBA00022737"/>
    </source>
</evidence>
<evidence type="ECO:0000256" key="2">
    <source>
        <dbReference type="ARBA" id="ARBA00022475"/>
    </source>
</evidence>
<dbReference type="PANTHER" id="PTHR24028">
    <property type="entry name" value="CADHERIN-87A"/>
    <property type="match status" value="1"/>
</dbReference>
<dbReference type="Pfam" id="PF00028">
    <property type="entry name" value="Cadherin"/>
    <property type="match status" value="2"/>
</dbReference>
<evidence type="ECO:0000256" key="6">
    <source>
        <dbReference type="ARBA" id="ARBA00022837"/>
    </source>
</evidence>
<sequence length="396" mass="43904">MHSKGRLEYVCFLQPFAIFIFSNIVHVVESQSVKVMLGPIREEQKTGTYVGNIASATSISREVSQAEFSTLRFDFLDPSDKWTHLFSINGRSGALFTQTMIDREILCDDMKDCIIKFDVTVNSDVTDFLRLVEVSINVTDINDNMPTFESDEITIDIPENNAVGLTKPLPSAVDRDKGDNSVQKYTLLSPSEPFSLNVEKRLNNKFLLSLVVNSALDREKQDKYKLLLTAADGGQQALTGTLTVFVNVTDMNDNNPVFTQQDYSYSVVETAGVGEVLGKLSATDKDIGKNAEIRYSLMFPGKDNRGRVLFAIDQFTGEITIKSQLQYDAGKTFEAVVEAKDQGDIPRASEATMTLSIVNVGNNAPRLEVKLQKTVFENTVLIPEDAKNSTFVGKLT</sequence>
<dbReference type="GO" id="GO:0007156">
    <property type="term" value="P:homophilic cell adhesion via plasma membrane adhesion molecules"/>
    <property type="evidence" value="ECO:0007669"/>
    <property type="project" value="InterPro"/>
</dbReference>
<dbReference type="PANTHER" id="PTHR24028:SF146">
    <property type="entry name" value="CADHERIN 96CB, ISOFORM D-RELATED"/>
    <property type="match status" value="1"/>
</dbReference>
<dbReference type="InterPro" id="IPR013164">
    <property type="entry name" value="Cadherin_N"/>
</dbReference>
<dbReference type="GO" id="GO:0005509">
    <property type="term" value="F:calcium ion binding"/>
    <property type="evidence" value="ECO:0007669"/>
    <property type="project" value="UniProtKB-UniRule"/>
</dbReference>
<dbReference type="OrthoDB" id="6252479at2759"/>
<dbReference type="FunFam" id="2.60.40.60:FF:000007">
    <property type="entry name" value="Protocadherin alpha 2"/>
    <property type="match status" value="1"/>
</dbReference>
<keyword evidence="3" id="KW-0812">Transmembrane</keyword>
<name>A0A8S3YVR5_9EUPU</name>
<dbReference type="SUPFAM" id="SSF49313">
    <property type="entry name" value="Cadherin-like"/>
    <property type="match status" value="3"/>
</dbReference>
<keyword evidence="10" id="KW-0325">Glycoprotein</keyword>
<comment type="subcellular location">
    <subcellularLocation>
        <location evidence="1">Cell membrane</location>
        <topology evidence="1">Single-pass type I membrane protein</topology>
    </subcellularLocation>
</comment>
<keyword evidence="5" id="KW-0677">Repeat</keyword>
<evidence type="ECO:0000256" key="11">
    <source>
        <dbReference type="PROSITE-ProRule" id="PRU00043"/>
    </source>
</evidence>
<dbReference type="Gene3D" id="2.60.40.60">
    <property type="entry name" value="Cadherins"/>
    <property type="match status" value="3"/>
</dbReference>
<keyword evidence="4" id="KW-0732">Signal</keyword>
<reference evidence="13" key="1">
    <citation type="submission" date="2021-04" db="EMBL/GenBank/DDBJ databases">
        <authorList>
            <consortium name="Molecular Ecology Group"/>
        </authorList>
    </citation>
    <scope>NUCLEOTIDE SEQUENCE</scope>
</reference>
<keyword evidence="8" id="KW-1133">Transmembrane helix</keyword>
<feature type="domain" description="Cadherin" evidence="12">
    <location>
        <begin position="259"/>
        <end position="367"/>
    </location>
</feature>
<proteinExistence type="predicted"/>
<dbReference type="GO" id="GO:0005886">
    <property type="term" value="C:plasma membrane"/>
    <property type="evidence" value="ECO:0007669"/>
    <property type="project" value="UniProtKB-SubCell"/>
</dbReference>
<evidence type="ECO:0000313" key="13">
    <source>
        <dbReference type="EMBL" id="CAG5119441.1"/>
    </source>
</evidence>
<dbReference type="FunFam" id="2.60.40.60:FF:000002">
    <property type="entry name" value="Protocadherin alpha 2"/>
    <property type="match status" value="1"/>
</dbReference>
<dbReference type="Pfam" id="PF08266">
    <property type="entry name" value="Cadherin_2"/>
    <property type="match status" value="1"/>
</dbReference>
<dbReference type="InterPro" id="IPR015919">
    <property type="entry name" value="Cadherin-like_sf"/>
</dbReference>
<evidence type="ECO:0000256" key="9">
    <source>
        <dbReference type="ARBA" id="ARBA00023136"/>
    </source>
</evidence>
<evidence type="ECO:0000313" key="14">
    <source>
        <dbReference type="Proteomes" id="UP000678393"/>
    </source>
</evidence>
<dbReference type="PROSITE" id="PS50268">
    <property type="entry name" value="CADHERIN_2"/>
    <property type="match status" value="3"/>
</dbReference>
<evidence type="ECO:0000256" key="1">
    <source>
        <dbReference type="ARBA" id="ARBA00004251"/>
    </source>
</evidence>
<evidence type="ECO:0000256" key="4">
    <source>
        <dbReference type="ARBA" id="ARBA00022729"/>
    </source>
</evidence>
<evidence type="ECO:0000259" key="12">
    <source>
        <dbReference type="PROSITE" id="PS50268"/>
    </source>
</evidence>
<dbReference type="PROSITE" id="PS00232">
    <property type="entry name" value="CADHERIN_1"/>
    <property type="match status" value="1"/>
</dbReference>
<evidence type="ECO:0000256" key="7">
    <source>
        <dbReference type="ARBA" id="ARBA00022889"/>
    </source>
</evidence>
<dbReference type="InterPro" id="IPR002126">
    <property type="entry name" value="Cadherin-like_dom"/>
</dbReference>